<keyword evidence="3" id="KW-1185">Reference proteome</keyword>
<dbReference type="PANTHER" id="PTHR39767:SF2">
    <property type="entry name" value="CHROMOSOME UNDETERMINED SCAFFOLD_1, WHOLE GENOME SHOTGUN SEQUENCE"/>
    <property type="match status" value="1"/>
</dbReference>
<sequence length="254" mass="29045">MLIFLLQIISATYLSIISEDSKLASIQIIQPKSGNTKRLVYRLGTEDDQCIISVNGEPLFTYKINDHEFEILTGFSTSDGVKIVDPENKFYFRDLQQPMLFVLDDFEIPLDGWSDTRVSQCQTIQNYFLGGPCYFSNNTVSKTFVGLPSHEYITISFNFHFIDQWQGEIGQLKVDKLIVWQDTYNWCDKVMPWLCYKQGINSCGGEAPDQIGQAIRITLYHINSFVNLEFSTTLGKKDACQASWGIDNVAIYVY</sequence>
<dbReference type="Proteomes" id="UP000688137">
    <property type="component" value="Unassembled WGS sequence"/>
</dbReference>
<dbReference type="EMBL" id="CAJJDM010000009">
    <property type="protein sequence ID" value="CAD8047773.1"/>
    <property type="molecule type" value="Genomic_DNA"/>
</dbReference>
<organism evidence="2 3">
    <name type="scientific">Paramecium primaurelia</name>
    <dbReference type="NCBI Taxonomy" id="5886"/>
    <lineage>
        <taxon>Eukaryota</taxon>
        <taxon>Sar</taxon>
        <taxon>Alveolata</taxon>
        <taxon>Ciliophora</taxon>
        <taxon>Intramacronucleata</taxon>
        <taxon>Oligohymenophorea</taxon>
        <taxon>Peniculida</taxon>
        <taxon>Parameciidae</taxon>
        <taxon>Paramecium</taxon>
    </lineage>
</organism>
<feature type="chain" id="PRO_5035823108" evidence="1">
    <location>
        <begin position="19"/>
        <end position="254"/>
    </location>
</feature>
<feature type="signal peptide" evidence="1">
    <location>
        <begin position="1"/>
        <end position="18"/>
    </location>
</feature>
<keyword evidence="1" id="KW-0732">Signal</keyword>
<reference evidence="2" key="1">
    <citation type="submission" date="2021-01" db="EMBL/GenBank/DDBJ databases">
        <authorList>
            <consortium name="Genoscope - CEA"/>
            <person name="William W."/>
        </authorList>
    </citation>
    <scope>NUCLEOTIDE SEQUENCE</scope>
</reference>
<name>A0A8S1JYP6_PARPR</name>
<proteinExistence type="predicted"/>
<evidence type="ECO:0000313" key="3">
    <source>
        <dbReference type="Proteomes" id="UP000688137"/>
    </source>
</evidence>
<evidence type="ECO:0000256" key="1">
    <source>
        <dbReference type="SAM" id="SignalP"/>
    </source>
</evidence>
<accession>A0A8S1JYP6</accession>
<evidence type="ECO:0000313" key="2">
    <source>
        <dbReference type="EMBL" id="CAD8047773.1"/>
    </source>
</evidence>
<comment type="caution">
    <text evidence="2">The sequence shown here is derived from an EMBL/GenBank/DDBJ whole genome shotgun (WGS) entry which is preliminary data.</text>
</comment>
<dbReference type="PANTHER" id="PTHR39767">
    <property type="entry name" value="CALCIUM/CALMODULIN-BINDING MEMBRANE PROTEIN PCM4-RELATED"/>
    <property type="match status" value="1"/>
</dbReference>
<gene>
    <name evidence="2" type="ORF">PPRIM_AZ9-3.1.T0120083</name>
</gene>
<dbReference type="AlphaFoldDB" id="A0A8S1JYP6"/>
<dbReference type="OMA" id="FLGGPCI"/>
<protein>
    <submittedName>
        <fullName evidence="2">Uncharacterized protein</fullName>
    </submittedName>
</protein>